<dbReference type="RefSeq" id="XP_008895650.1">
    <property type="nucleotide sequence ID" value="XM_008897402.1"/>
</dbReference>
<dbReference type="AlphaFoldDB" id="W2R167"/>
<dbReference type="Proteomes" id="UP000018817">
    <property type="component" value="Unassembled WGS sequence"/>
</dbReference>
<reference evidence="1 2" key="2">
    <citation type="submission" date="2013-11" db="EMBL/GenBank/DDBJ databases">
        <title>The Genome Sequence of Phytophthora parasitica INRA-310.</title>
        <authorList>
            <consortium name="The Broad Institute Genomics Platform"/>
            <person name="Russ C."/>
            <person name="Tyler B."/>
            <person name="Panabieres F."/>
            <person name="Shan W."/>
            <person name="Tripathy S."/>
            <person name="Grunwald N."/>
            <person name="Machado M."/>
            <person name="Johnson C.S."/>
            <person name="Arredondo F."/>
            <person name="Hong C."/>
            <person name="Coffey M."/>
            <person name="Young S.K."/>
            <person name="Zeng Q."/>
            <person name="Gargeya S."/>
            <person name="Fitzgerald M."/>
            <person name="Abouelleil A."/>
            <person name="Alvarado L."/>
            <person name="Chapman S.B."/>
            <person name="Gainer-Dewar J."/>
            <person name="Goldberg J."/>
            <person name="Griggs A."/>
            <person name="Gujja S."/>
            <person name="Hansen M."/>
            <person name="Howarth C."/>
            <person name="Imamovic A."/>
            <person name="Ireland A."/>
            <person name="Larimer J."/>
            <person name="McCowan C."/>
            <person name="Murphy C."/>
            <person name="Pearson M."/>
            <person name="Poon T.W."/>
            <person name="Priest M."/>
            <person name="Roberts A."/>
            <person name="Saif S."/>
            <person name="Shea T."/>
            <person name="Sykes S."/>
            <person name="Wortman J."/>
            <person name="Nusbaum C."/>
            <person name="Birren B."/>
        </authorList>
    </citation>
    <scope>NUCLEOTIDE SEQUENCE [LARGE SCALE GENOMIC DNA]</scope>
    <source>
        <strain evidence="1 2">INRA-310</strain>
    </source>
</reference>
<accession>W2R167</accession>
<dbReference type="VEuPathDB" id="FungiDB:PPTG_21392"/>
<proteinExistence type="predicted"/>
<protein>
    <submittedName>
        <fullName evidence="1">Uncharacterized protein</fullName>
    </submittedName>
</protein>
<gene>
    <name evidence="1" type="ORF">PPTG_21392</name>
</gene>
<dbReference type="GeneID" id="20189991"/>
<dbReference type="EMBL" id="KI669565">
    <property type="protein sequence ID" value="ETN19006.1"/>
    <property type="molecule type" value="Genomic_DNA"/>
</dbReference>
<reference evidence="2" key="1">
    <citation type="submission" date="2011-12" db="EMBL/GenBank/DDBJ databases">
        <authorList>
            <consortium name="The Broad Institute Genome Sequencing Platform"/>
            <person name="Russ C."/>
            <person name="Tyler B."/>
            <person name="Panabieres F."/>
            <person name="Shan W."/>
            <person name="Tripathy S."/>
            <person name="Grunwald N."/>
            <person name="Machado M."/>
            <person name="Young S.K."/>
            <person name="Zeng Q."/>
            <person name="Gargeya S."/>
            <person name="Fitzgerald M."/>
            <person name="Haas B."/>
            <person name="Abouelleil A."/>
            <person name="Alvarado L."/>
            <person name="Arachchi H.M."/>
            <person name="Berlin A."/>
            <person name="Chapman S.B."/>
            <person name="Gearin G."/>
            <person name="Goldberg J."/>
            <person name="Griggs A."/>
            <person name="Gujja S."/>
            <person name="Hansen M."/>
            <person name="Heiman D."/>
            <person name="Howarth C."/>
            <person name="Larimer J."/>
            <person name="Lui A."/>
            <person name="MacDonald P.J.P."/>
            <person name="McCowen C."/>
            <person name="Montmayeur A."/>
            <person name="Murphy C."/>
            <person name="Neiman D."/>
            <person name="Pearson M."/>
            <person name="Priest M."/>
            <person name="Roberts A."/>
            <person name="Saif S."/>
            <person name="Shea T."/>
            <person name="Sisk P."/>
            <person name="Stolte C."/>
            <person name="Sykes S."/>
            <person name="Wortman J."/>
            <person name="Nusbaum C."/>
            <person name="Birren B."/>
        </authorList>
    </citation>
    <scope>NUCLEOTIDE SEQUENCE [LARGE SCALE GENOMIC DNA]</scope>
    <source>
        <strain evidence="2">INRA-310</strain>
    </source>
</reference>
<name>W2R167_PHYN3</name>
<sequence length="102" mass="11530">MVLQKDLVMNGLDTRLPLRNVSGGQKKSRDALCEDKSSQHFFCVDNTSIVFLRSPAHPLHRNALQEVLWANEQEETRAEVVVTWAERSGVFSWAVKLSDGYA</sequence>
<evidence type="ECO:0000313" key="2">
    <source>
        <dbReference type="Proteomes" id="UP000018817"/>
    </source>
</evidence>
<evidence type="ECO:0000313" key="1">
    <source>
        <dbReference type="EMBL" id="ETN19006.1"/>
    </source>
</evidence>
<organism evidence="1 2">
    <name type="scientific">Phytophthora nicotianae (strain INRA-310)</name>
    <name type="common">Phytophthora parasitica</name>
    <dbReference type="NCBI Taxonomy" id="761204"/>
    <lineage>
        <taxon>Eukaryota</taxon>
        <taxon>Sar</taxon>
        <taxon>Stramenopiles</taxon>
        <taxon>Oomycota</taxon>
        <taxon>Peronosporomycetes</taxon>
        <taxon>Peronosporales</taxon>
        <taxon>Peronosporaceae</taxon>
        <taxon>Phytophthora</taxon>
    </lineage>
</organism>